<dbReference type="GO" id="GO:0005634">
    <property type="term" value="C:nucleus"/>
    <property type="evidence" value="ECO:0000318"/>
    <property type="project" value="GO_Central"/>
</dbReference>
<comment type="caution">
    <text evidence="5">Lacks conserved residue(s) required for the propagation of feature annotation.</text>
</comment>
<evidence type="ECO:0000256" key="2">
    <source>
        <dbReference type="ARBA" id="ARBA00023015"/>
    </source>
</evidence>
<evidence type="ECO:0000256" key="1">
    <source>
        <dbReference type="ARBA" id="ARBA00004123"/>
    </source>
</evidence>
<keyword evidence="3" id="KW-0804">Transcription</keyword>
<dbReference type="GO" id="GO:0003700">
    <property type="term" value="F:DNA-binding transcription factor activity"/>
    <property type="evidence" value="ECO:0000318"/>
    <property type="project" value="GO_Central"/>
</dbReference>
<evidence type="ECO:0000256" key="3">
    <source>
        <dbReference type="ARBA" id="ARBA00023163"/>
    </source>
</evidence>
<gene>
    <name evidence="7" type="primary">LOC109017232</name>
</gene>
<keyword evidence="2" id="KW-0805">Transcription regulation</keyword>
<keyword evidence="6" id="KW-1185">Reference proteome</keyword>
<dbReference type="Pfam" id="PF03514">
    <property type="entry name" value="GRAS"/>
    <property type="match status" value="1"/>
</dbReference>
<dbReference type="GO" id="GO:0043565">
    <property type="term" value="F:sequence-specific DNA binding"/>
    <property type="evidence" value="ECO:0000318"/>
    <property type="project" value="GO_Central"/>
</dbReference>
<dbReference type="PROSITE" id="PS50985">
    <property type="entry name" value="GRAS"/>
    <property type="match status" value="1"/>
</dbReference>
<organism evidence="6 7">
    <name type="scientific">Juglans regia</name>
    <name type="common">English walnut</name>
    <dbReference type="NCBI Taxonomy" id="51240"/>
    <lineage>
        <taxon>Eukaryota</taxon>
        <taxon>Viridiplantae</taxon>
        <taxon>Streptophyta</taxon>
        <taxon>Embryophyta</taxon>
        <taxon>Tracheophyta</taxon>
        <taxon>Spermatophyta</taxon>
        <taxon>Magnoliopsida</taxon>
        <taxon>eudicotyledons</taxon>
        <taxon>Gunneridae</taxon>
        <taxon>Pentapetalae</taxon>
        <taxon>rosids</taxon>
        <taxon>fabids</taxon>
        <taxon>Fagales</taxon>
        <taxon>Juglandaceae</taxon>
        <taxon>Juglans</taxon>
    </lineage>
</organism>
<dbReference type="OrthoDB" id="646981at2759"/>
<comment type="similarity">
    <text evidence="5">Belongs to the GRAS family.</text>
</comment>
<accession>A0A6P9EEA9</accession>
<comment type="subcellular location">
    <subcellularLocation>
        <location evidence="1">Nucleus</location>
    </subcellularLocation>
</comment>
<dbReference type="InParanoid" id="A0A6P9EEA9"/>
<evidence type="ECO:0000313" key="7">
    <source>
        <dbReference type="RefSeq" id="XP_035545671.1"/>
    </source>
</evidence>
<dbReference type="GeneID" id="109017232"/>
<dbReference type="InterPro" id="IPR005202">
    <property type="entry name" value="TF_GRAS"/>
</dbReference>
<dbReference type="KEGG" id="jre:109017232"/>
<sequence length="606" mass="69218">MALSSSMNSMEYEQIDYLFNSSCIEELHECSLETGFSLEREDHHGLISPNIIQDVAIDDDECKERLLQLEVGLVDFDSICRATEMDLESSVEIGSGHDHKNQENQENVSVSTEGGFALKGIQEELMQESSLTDLLLMGAEAVEAQNWALVSTAVEKLNDLLIDIENIGDESFKRLALFFTQGLHSKSINALKMQHDPVALTPTNRTIYTFQMLQELSPYVKFAHFTANQAILEATQGDHEIHVIDFDIMEGIQWPPLMVELSMRKDTFLRLTAILAPDQENTVYYVQQTGKRLEEFADSINLPFMFDHMVMAREEDFESIKVGNTFIANCMIHQLHMPYRSFSLVKTFLGGVFKLSPKIFILVQEELFNFARIQSMSFVEFFCEALHHYTALTDSLVNSFCGVYKMGFRLIEKEFLESRILDSLSQFPNEKEKRMLWGEGDANSFFKGYRRIPLSSGNICQAKSLASLFSGGYWVQHEKSRLALCWKSRPLTTASIWVPKPKTKDKMMIKKHLPVGATPSETQRPYFRRWCYVDREDGYVVLEAKKTTTNAIDETQISISREMSSFDAYDIDVEEMNVNSFDHHFVDDNNENLAGGGSCKLCHKKQ</sequence>
<evidence type="ECO:0000256" key="4">
    <source>
        <dbReference type="ARBA" id="ARBA00023242"/>
    </source>
</evidence>
<evidence type="ECO:0000313" key="6">
    <source>
        <dbReference type="Proteomes" id="UP000235220"/>
    </source>
</evidence>
<keyword evidence="4" id="KW-0539">Nucleus</keyword>
<reference evidence="7" key="1">
    <citation type="submission" date="2025-08" db="UniProtKB">
        <authorList>
            <consortium name="RefSeq"/>
        </authorList>
    </citation>
    <scope>IDENTIFICATION</scope>
    <source>
        <tissue evidence="7">Leaves</tissue>
    </source>
</reference>
<dbReference type="RefSeq" id="XP_035545671.1">
    <property type="nucleotide sequence ID" value="XM_035689778.1"/>
</dbReference>
<feature type="region of interest" description="SAW" evidence="5">
    <location>
        <begin position="425"/>
        <end position="498"/>
    </location>
</feature>
<dbReference type="Proteomes" id="UP000235220">
    <property type="component" value="Chromosome 1"/>
</dbReference>
<protein>
    <submittedName>
        <fullName evidence="7">Protein NODULATION SIGNALING PATHWAY 2-like</fullName>
    </submittedName>
</protein>
<evidence type="ECO:0000256" key="5">
    <source>
        <dbReference type="PROSITE-ProRule" id="PRU01191"/>
    </source>
</evidence>
<feature type="short sequence motif" description="VHIID" evidence="5">
    <location>
        <begin position="241"/>
        <end position="245"/>
    </location>
</feature>
<dbReference type="PANTHER" id="PTHR31636">
    <property type="entry name" value="OSJNBA0084A10.13 PROTEIN-RELATED"/>
    <property type="match status" value="1"/>
</dbReference>
<dbReference type="GO" id="GO:0006355">
    <property type="term" value="P:regulation of DNA-templated transcription"/>
    <property type="evidence" value="ECO:0000318"/>
    <property type="project" value="GO_Central"/>
</dbReference>
<dbReference type="AlphaFoldDB" id="A0A6P9EEA9"/>
<name>A0A6P9EEA9_JUGRE</name>
<proteinExistence type="inferred from homology"/>